<proteinExistence type="predicted"/>
<dbReference type="Proteomes" id="UP001174136">
    <property type="component" value="Unassembled WGS sequence"/>
</dbReference>
<protein>
    <recommendedName>
        <fullName evidence="3">Reverse transcriptase</fullName>
    </recommendedName>
</protein>
<organism evidence="1 2">
    <name type="scientific">Merluccius polli</name>
    <name type="common">Benguela hake</name>
    <name type="synonym">Merluccius cadenati</name>
    <dbReference type="NCBI Taxonomy" id="89951"/>
    <lineage>
        <taxon>Eukaryota</taxon>
        <taxon>Metazoa</taxon>
        <taxon>Chordata</taxon>
        <taxon>Craniata</taxon>
        <taxon>Vertebrata</taxon>
        <taxon>Euteleostomi</taxon>
        <taxon>Actinopterygii</taxon>
        <taxon>Neopterygii</taxon>
        <taxon>Teleostei</taxon>
        <taxon>Neoteleostei</taxon>
        <taxon>Acanthomorphata</taxon>
        <taxon>Zeiogadaria</taxon>
        <taxon>Gadariae</taxon>
        <taxon>Gadiformes</taxon>
        <taxon>Gadoidei</taxon>
        <taxon>Merlucciidae</taxon>
        <taxon>Merluccius</taxon>
    </lineage>
</organism>
<gene>
    <name evidence="1" type="ORF">N1851_016114</name>
</gene>
<comment type="caution">
    <text evidence="1">The sequence shown here is derived from an EMBL/GenBank/DDBJ whole genome shotgun (WGS) entry which is preliminary data.</text>
</comment>
<name>A0AA47MRS7_MERPO</name>
<dbReference type="AlphaFoldDB" id="A0AA47MRS7"/>
<accession>A0AA47MRS7</accession>
<evidence type="ECO:0008006" key="3">
    <source>
        <dbReference type="Google" id="ProtNLM"/>
    </source>
</evidence>
<evidence type="ECO:0000313" key="2">
    <source>
        <dbReference type="Proteomes" id="UP001174136"/>
    </source>
</evidence>
<reference evidence="1" key="1">
    <citation type="journal article" date="2023" name="Front. Mar. Sci.">
        <title>A new Merluccius polli reference genome to investigate the effects of global change in West African waters.</title>
        <authorList>
            <person name="Mateo J.L."/>
            <person name="Blanco-Fernandez C."/>
            <person name="Garcia-Vazquez E."/>
            <person name="Machado-Schiaffino G."/>
        </authorList>
    </citation>
    <scope>NUCLEOTIDE SEQUENCE</scope>
    <source>
        <strain evidence="1">C29</strain>
        <tissue evidence="1">Fin</tissue>
    </source>
</reference>
<keyword evidence="2" id="KW-1185">Reference proteome</keyword>
<sequence length="168" mass="19111">MGAKFNIMPPKLSEVKQVVKKARSSSAPGPSGVSYKLYKNCPKVLELLWYLMRTAWRKQLIPSEWQRAVAVFIPKEKNSRDIGQFRNIALLNVEGKIFFSVLGRRMTNYLLENGCIDTNCQKAGVPGFPGCVEHSTMIWDQIQKAKRGEDRPACRLARPCQRVWISPT</sequence>
<evidence type="ECO:0000313" key="1">
    <source>
        <dbReference type="EMBL" id="KAK0145000.1"/>
    </source>
</evidence>
<dbReference type="PANTHER" id="PTHR19446">
    <property type="entry name" value="REVERSE TRANSCRIPTASES"/>
    <property type="match status" value="1"/>
</dbReference>
<dbReference type="EMBL" id="JAOPHQ010002905">
    <property type="protein sequence ID" value="KAK0145000.1"/>
    <property type="molecule type" value="Genomic_DNA"/>
</dbReference>